<dbReference type="GO" id="GO:0009396">
    <property type="term" value="P:folic acid-containing compound biosynthetic process"/>
    <property type="evidence" value="ECO:0007669"/>
    <property type="project" value="InterPro"/>
</dbReference>
<gene>
    <name evidence="9" type="ORF">Z045_17895</name>
</gene>
<dbReference type="InterPro" id="IPR017926">
    <property type="entry name" value="GATASE"/>
</dbReference>
<feature type="domain" description="Anthranilate synthase component I N-terminal" evidence="8">
    <location>
        <begin position="231"/>
        <end position="365"/>
    </location>
</feature>
<dbReference type="PATRIC" id="fig|1441730.3.peg.3731"/>
<dbReference type="Gene3D" id="3.40.50.880">
    <property type="match status" value="1"/>
</dbReference>
<evidence type="ECO:0000259" key="7">
    <source>
        <dbReference type="Pfam" id="PF00425"/>
    </source>
</evidence>
<feature type="domain" description="Glutamine amidotransferase" evidence="6">
    <location>
        <begin position="10"/>
        <end position="190"/>
    </location>
</feature>
<dbReference type="NCBIfam" id="TIGR00566">
    <property type="entry name" value="trpG_papA"/>
    <property type="match status" value="1"/>
</dbReference>
<name>A0A0V9UH79_9NOCA</name>
<dbReference type="Gene3D" id="3.60.120.10">
    <property type="entry name" value="Anthranilate synthase"/>
    <property type="match status" value="1"/>
</dbReference>
<evidence type="ECO:0000259" key="8">
    <source>
        <dbReference type="Pfam" id="PF04715"/>
    </source>
</evidence>
<evidence type="ECO:0000313" key="10">
    <source>
        <dbReference type="Proteomes" id="UP000053060"/>
    </source>
</evidence>
<organism evidence="9 10">
    <name type="scientific">Rhodococcus pyridinivorans KG-16</name>
    <dbReference type="NCBI Taxonomy" id="1441730"/>
    <lineage>
        <taxon>Bacteria</taxon>
        <taxon>Bacillati</taxon>
        <taxon>Actinomycetota</taxon>
        <taxon>Actinomycetes</taxon>
        <taxon>Mycobacteriales</taxon>
        <taxon>Nocardiaceae</taxon>
        <taxon>Rhodococcus</taxon>
    </lineage>
</organism>
<sequence length="723" mass="77181">MSAPRPIRTLLIDNYDSFTYNLYDLITRVNGLPPRVLTNDRSWDELVAEPFDNIVISPGPGRPDRARDFGISARALTDAGVPLLGVCLGHQGLCQLFGSAVITAPEPVHGRTSPILHDGTGLFAGLPSPFEAVRYHSLIADPVPDDLDATARTPDGLLMAVAHRHRPLWGVQFHPESIGTAHGAHLLANFRDATPPRSPITVTAPTDPEPAPEPAPRYVLASRRLPLHPDPSAVYEALFAAGPHGFWLDGSAALDPQSRFTVLGNGAGPRADYLTYRVGEGIVREHRADGTVEEHHRPVFDHLTARLAERRVAARDDLPFGFALGYVGYLGYELKADAGSQLVHTSPYADAALVFADRAVVVDHDGCCCYLLALTEDTDDPETLAWFDATAATLAALPEPATDEQVPVPLIGADGGPQLRLRHSPQRYLDLIAQCQNEIRSGETYEVCLTNTVTVDGGVDPLSTYRVLRRISPTPYSALLDFPEVAVLSASPERFLRIDADGTVESKPIKGTRPRGRTPGEDAALRDGLQASEKDRSENLMIVDLVRNDLSRVCVPGSVHVPALFAVETYAAVHQLVSTVRGTLRSDVSAVDCVRAAFPGGSMTGAPKLRTMEIIDKLEDGPRGVYSGAIGYLSPTGAADLSVVIRTLVATAHEVTFGIGGAIVALSDPDDELEETLVKSVVMRRCLAAARDTTPTNGSGAVGSADAADLVDGPPVLPGRAGP</sequence>
<keyword evidence="4" id="KW-0315">Glutamine amidotransferase</keyword>
<protein>
    <recommendedName>
        <fullName evidence="2">aminodeoxychorismate synthase</fullName>
        <ecNumber evidence="2">2.6.1.85</ecNumber>
    </recommendedName>
</protein>
<evidence type="ECO:0000256" key="1">
    <source>
        <dbReference type="ARBA" id="ARBA00005970"/>
    </source>
</evidence>
<dbReference type="SUPFAM" id="SSF52317">
    <property type="entry name" value="Class I glutamine amidotransferase-like"/>
    <property type="match status" value="1"/>
</dbReference>
<evidence type="ECO:0000259" key="6">
    <source>
        <dbReference type="Pfam" id="PF00117"/>
    </source>
</evidence>
<dbReference type="InterPro" id="IPR015890">
    <property type="entry name" value="Chorismate_C"/>
</dbReference>
<accession>A0A0V9UH79</accession>
<dbReference type="EC" id="2.6.1.85" evidence="2"/>
<dbReference type="Pfam" id="PF00425">
    <property type="entry name" value="Chorismate_bind"/>
    <property type="match status" value="1"/>
</dbReference>
<dbReference type="Pfam" id="PF04715">
    <property type="entry name" value="Anth_synt_I_N"/>
    <property type="match status" value="1"/>
</dbReference>
<dbReference type="EMBL" id="AZXY01000009">
    <property type="protein sequence ID" value="KSZ57360.1"/>
    <property type="molecule type" value="Genomic_DNA"/>
</dbReference>
<dbReference type="PRINTS" id="PR00097">
    <property type="entry name" value="ANTSNTHASEII"/>
</dbReference>
<dbReference type="InterPro" id="IPR006805">
    <property type="entry name" value="Anth_synth_I_N"/>
</dbReference>
<evidence type="ECO:0000256" key="3">
    <source>
        <dbReference type="ARBA" id="ARBA00022679"/>
    </source>
</evidence>
<dbReference type="SUPFAM" id="SSF56322">
    <property type="entry name" value="ADC synthase"/>
    <property type="match status" value="1"/>
</dbReference>
<dbReference type="Proteomes" id="UP000053060">
    <property type="component" value="Unassembled WGS sequence"/>
</dbReference>
<dbReference type="GO" id="GO:0005737">
    <property type="term" value="C:cytoplasm"/>
    <property type="evidence" value="ECO:0007669"/>
    <property type="project" value="TreeGrafter"/>
</dbReference>
<evidence type="ECO:0000256" key="2">
    <source>
        <dbReference type="ARBA" id="ARBA00013139"/>
    </source>
</evidence>
<feature type="region of interest" description="Disordered" evidence="5">
    <location>
        <begin position="505"/>
        <end position="530"/>
    </location>
</feature>
<feature type="compositionally biased region" description="Low complexity" evidence="5">
    <location>
        <begin position="698"/>
        <end position="713"/>
    </location>
</feature>
<reference evidence="9 10" key="2">
    <citation type="journal article" date="2016" name="Genome Announc.">
        <title>Draft Genome Sequence of a Versatile Hydrocarbon-Degrading Bacterium, Rhodococcus pyridinivorans Strain KG-16, Collected from Oil Fields in India.</title>
        <authorList>
            <person name="Aggarwal R.K."/>
            <person name="Dawar C."/>
            <person name="Phanindranath R."/>
            <person name="Mutnuri L."/>
            <person name="Dayal A.M."/>
        </authorList>
    </citation>
    <scope>NUCLEOTIDE SEQUENCE [LARGE SCALE GENOMIC DNA]</scope>
    <source>
        <strain evidence="9 10">KG-16</strain>
    </source>
</reference>
<dbReference type="GO" id="GO:0046820">
    <property type="term" value="F:4-amino-4-deoxychorismate synthase activity"/>
    <property type="evidence" value="ECO:0007669"/>
    <property type="project" value="UniProtKB-EC"/>
</dbReference>
<dbReference type="AlphaFoldDB" id="A0A0V9UH79"/>
<evidence type="ECO:0000313" key="9">
    <source>
        <dbReference type="EMBL" id="KSZ57360.1"/>
    </source>
</evidence>
<dbReference type="Pfam" id="PF00117">
    <property type="entry name" value="GATase"/>
    <property type="match status" value="1"/>
</dbReference>
<dbReference type="NCBIfam" id="TIGR00553">
    <property type="entry name" value="pabB"/>
    <property type="match status" value="1"/>
</dbReference>
<comment type="similarity">
    <text evidence="1">In the C-terminal section; belongs to the anthranilate synthase component I family.</text>
</comment>
<dbReference type="GO" id="GO:0008153">
    <property type="term" value="P:4-aminobenzoate biosynthetic process"/>
    <property type="evidence" value="ECO:0007669"/>
    <property type="project" value="TreeGrafter"/>
</dbReference>
<dbReference type="InterPro" id="IPR005802">
    <property type="entry name" value="ADC_synth_comp_1"/>
</dbReference>
<feature type="region of interest" description="Disordered" evidence="5">
    <location>
        <begin position="692"/>
        <end position="723"/>
    </location>
</feature>
<dbReference type="CDD" id="cd01743">
    <property type="entry name" value="GATase1_Anthranilate_Synthase"/>
    <property type="match status" value="1"/>
</dbReference>
<evidence type="ECO:0000256" key="5">
    <source>
        <dbReference type="SAM" id="MobiDB-lite"/>
    </source>
</evidence>
<reference evidence="10" key="1">
    <citation type="submission" date="2015-01" db="EMBL/GenBank/DDBJ databases">
        <title>Draft genome sequence of Rhodococcus pyridinivorans strain KG-16, a hydrocarbon-degrading bacterium.</title>
        <authorList>
            <person name="Aggarwal R.K."/>
            <person name="Dawar C."/>
        </authorList>
    </citation>
    <scope>NUCLEOTIDE SEQUENCE [LARGE SCALE GENOMIC DNA]</scope>
    <source>
        <strain evidence="10">KG-16</strain>
    </source>
</reference>
<dbReference type="InterPro" id="IPR006221">
    <property type="entry name" value="TrpG/PapA_dom"/>
</dbReference>
<feature type="domain" description="Chorismate-utilising enzyme C-terminal" evidence="7">
    <location>
        <begin position="425"/>
        <end position="679"/>
    </location>
</feature>
<dbReference type="PROSITE" id="PS51273">
    <property type="entry name" value="GATASE_TYPE_1"/>
    <property type="match status" value="1"/>
</dbReference>
<dbReference type="PRINTS" id="PR00099">
    <property type="entry name" value="CPSGATASE"/>
</dbReference>
<evidence type="ECO:0000256" key="4">
    <source>
        <dbReference type="ARBA" id="ARBA00022962"/>
    </source>
</evidence>
<dbReference type="PANTHER" id="PTHR11236:SF18">
    <property type="entry name" value="AMINODEOXYCHORISMATE SYNTHASE"/>
    <property type="match status" value="1"/>
</dbReference>
<dbReference type="RefSeq" id="WP_060653048.1">
    <property type="nucleotide sequence ID" value="NZ_AZXY01000009.1"/>
</dbReference>
<proteinExistence type="inferred from homology"/>
<dbReference type="PANTHER" id="PTHR11236">
    <property type="entry name" value="AMINOBENZOATE/ANTHRANILATE SYNTHASE"/>
    <property type="match status" value="1"/>
</dbReference>
<comment type="caution">
    <text evidence="9">The sequence shown here is derived from an EMBL/GenBank/DDBJ whole genome shotgun (WGS) entry which is preliminary data.</text>
</comment>
<dbReference type="InterPro" id="IPR029062">
    <property type="entry name" value="Class_I_gatase-like"/>
</dbReference>
<dbReference type="PRINTS" id="PR00096">
    <property type="entry name" value="GATASE"/>
</dbReference>
<dbReference type="InterPro" id="IPR019999">
    <property type="entry name" value="Anth_synth_I-like"/>
</dbReference>
<dbReference type="GO" id="GO:0000162">
    <property type="term" value="P:L-tryptophan biosynthetic process"/>
    <property type="evidence" value="ECO:0007669"/>
    <property type="project" value="TreeGrafter"/>
</dbReference>
<keyword evidence="3" id="KW-0808">Transferase</keyword>
<dbReference type="InterPro" id="IPR005801">
    <property type="entry name" value="ADC_synthase"/>
</dbReference>